<dbReference type="RefSeq" id="WP_180567088.1">
    <property type="nucleotide sequence ID" value="NZ_JACCKB010000003.1"/>
</dbReference>
<dbReference type="InterPro" id="IPR039424">
    <property type="entry name" value="SBP_5"/>
</dbReference>
<dbReference type="InterPro" id="IPR030678">
    <property type="entry name" value="Peptide/Ni-bd"/>
</dbReference>
<reference evidence="7 8" key="1">
    <citation type="submission" date="2020-07" db="EMBL/GenBank/DDBJ databases">
        <title>Endozoicomonas sp. nov., isolated from sediment.</title>
        <authorList>
            <person name="Gu T."/>
        </authorList>
    </citation>
    <scope>NUCLEOTIDE SEQUENCE [LARGE SCALE GENOMIC DNA]</scope>
    <source>
        <strain evidence="7 8">SM1973</strain>
    </source>
</reference>
<protein>
    <submittedName>
        <fullName evidence="7">Peptide ABC transporter substrate-binding protein</fullName>
    </submittedName>
</protein>
<dbReference type="GO" id="GO:0030288">
    <property type="term" value="C:outer membrane-bounded periplasmic space"/>
    <property type="evidence" value="ECO:0007669"/>
    <property type="project" value="TreeGrafter"/>
</dbReference>
<sequence>MNNLSRLFTICWLLLAGFSLSSTHYLYAANVPPGTQLAKQQVFIRGIGAEPSSLDPQLVEGSPGGFVVRDLFEGLVTEDDTGKIVPGQAISWTISQDKTIYTFTLRDNARWSNGEPVTADDFVFTFRRAVDPQLGSSYGWYMDLIGIKHADAIIKGKQKPTTLGVRAIDQKTLEITLKHPLSYFIKTLAHYTTFPVHPATVKKHGEKWTQPEHIVTNGPYKLTKWVVNERMEAKRNPYYWDNSNTVIEQVTFLPIESANTELNRYKAGELHWTREIPEDHYNNLKKTITAEVKSHGIASTYFYSFNTQKKPFNDVRVRKALYLAMDRDILANKVLGMGEIPAYSLTPPYIDGYVAVDNPFANMTQQQRNAEARKLLAEAGYHKNNPLTFELLYNTNESHKRIALAASAMWKQNLKHIKVNLINQEWKTFLSTKRQGQFELARYGWNGDYNEPSTMLSVMASTSGANDGKYNNPKYDELLTKAATAKDPSPYYQQAERLLITDFPIIPFYYYVSRNLLKPYVKGYLNTNPLNNMYTKNLYIVAQ</sequence>
<dbReference type="GO" id="GO:0043190">
    <property type="term" value="C:ATP-binding cassette (ABC) transporter complex"/>
    <property type="evidence" value="ECO:0007669"/>
    <property type="project" value="InterPro"/>
</dbReference>
<comment type="subcellular location">
    <subcellularLocation>
        <location evidence="1">Cell envelope</location>
    </subcellularLocation>
</comment>
<accession>A0A853HXH9</accession>
<evidence type="ECO:0000313" key="7">
    <source>
        <dbReference type="EMBL" id="NYZ65059.1"/>
    </source>
</evidence>
<dbReference type="Gene3D" id="3.90.76.10">
    <property type="entry name" value="Dipeptide-binding Protein, Domain 1"/>
    <property type="match status" value="1"/>
</dbReference>
<proteinExistence type="inferred from homology"/>
<feature type="signal peptide" evidence="5">
    <location>
        <begin position="1"/>
        <end position="28"/>
    </location>
</feature>
<organism evidence="7 8">
    <name type="scientific">Spartinivicinus marinus</name>
    <dbReference type="NCBI Taxonomy" id="2994442"/>
    <lineage>
        <taxon>Bacteria</taxon>
        <taxon>Pseudomonadati</taxon>
        <taxon>Pseudomonadota</taxon>
        <taxon>Gammaproteobacteria</taxon>
        <taxon>Oceanospirillales</taxon>
        <taxon>Zooshikellaceae</taxon>
        <taxon>Spartinivicinus</taxon>
    </lineage>
</organism>
<feature type="domain" description="Solute-binding protein family 5" evidence="6">
    <location>
        <begin position="83"/>
        <end position="466"/>
    </location>
</feature>
<keyword evidence="3" id="KW-0813">Transport</keyword>
<feature type="chain" id="PRO_5032875127" evidence="5">
    <location>
        <begin position="29"/>
        <end position="543"/>
    </location>
</feature>
<evidence type="ECO:0000256" key="5">
    <source>
        <dbReference type="SAM" id="SignalP"/>
    </source>
</evidence>
<dbReference type="PANTHER" id="PTHR30290:SF23">
    <property type="entry name" value="PERIPLASMIC MUREIN PEPTIDE-BINDING PROTEIN"/>
    <property type="match status" value="1"/>
</dbReference>
<dbReference type="CDD" id="cd08504">
    <property type="entry name" value="PBP2_OppA"/>
    <property type="match status" value="1"/>
</dbReference>
<dbReference type="AlphaFoldDB" id="A0A853HXH9"/>
<dbReference type="PANTHER" id="PTHR30290">
    <property type="entry name" value="PERIPLASMIC BINDING COMPONENT OF ABC TRANSPORTER"/>
    <property type="match status" value="1"/>
</dbReference>
<keyword evidence="8" id="KW-1185">Reference proteome</keyword>
<dbReference type="InterPro" id="IPR000914">
    <property type="entry name" value="SBP_5_dom"/>
</dbReference>
<dbReference type="Proteomes" id="UP000569732">
    <property type="component" value="Unassembled WGS sequence"/>
</dbReference>
<dbReference type="Pfam" id="PF00496">
    <property type="entry name" value="SBP_bac_5"/>
    <property type="match status" value="1"/>
</dbReference>
<evidence type="ECO:0000313" key="8">
    <source>
        <dbReference type="Proteomes" id="UP000569732"/>
    </source>
</evidence>
<evidence type="ECO:0000259" key="6">
    <source>
        <dbReference type="Pfam" id="PF00496"/>
    </source>
</evidence>
<evidence type="ECO:0000256" key="1">
    <source>
        <dbReference type="ARBA" id="ARBA00004196"/>
    </source>
</evidence>
<dbReference type="FunFam" id="3.10.105.10:FF:000001">
    <property type="entry name" value="Oligopeptide ABC transporter, oligopeptide-binding protein"/>
    <property type="match status" value="1"/>
</dbReference>
<gene>
    <name evidence="7" type="ORF">H0A36_03495</name>
</gene>
<comment type="similarity">
    <text evidence="2">Belongs to the bacterial solute-binding protein 5 family.</text>
</comment>
<name>A0A853HXH9_9GAMM</name>
<evidence type="ECO:0000256" key="4">
    <source>
        <dbReference type="ARBA" id="ARBA00022729"/>
    </source>
</evidence>
<dbReference type="SUPFAM" id="SSF53850">
    <property type="entry name" value="Periplasmic binding protein-like II"/>
    <property type="match status" value="1"/>
</dbReference>
<evidence type="ECO:0000256" key="2">
    <source>
        <dbReference type="ARBA" id="ARBA00005695"/>
    </source>
</evidence>
<dbReference type="GO" id="GO:1904680">
    <property type="term" value="F:peptide transmembrane transporter activity"/>
    <property type="evidence" value="ECO:0007669"/>
    <property type="project" value="TreeGrafter"/>
</dbReference>
<dbReference type="Gene3D" id="3.10.105.10">
    <property type="entry name" value="Dipeptide-binding Protein, Domain 3"/>
    <property type="match status" value="1"/>
</dbReference>
<dbReference type="FunFam" id="3.90.76.10:FF:000001">
    <property type="entry name" value="Oligopeptide ABC transporter substrate-binding protein"/>
    <property type="match status" value="1"/>
</dbReference>
<dbReference type="GO" id="GO:0015833">
    <property type="term" value="P:peptide transport"/>
    <property type="evidence" value="ECO:0007669"/>
    <property type="project" value="TreeGrafter"/>
</dbReference>
<dbReference type="PIRSF" id="PIRSF002741">
    <property type="entry name" value="MppA"/>
    <property type="match status" value="1"/>
</dbReference>
<dbReference type="EMBL" id="JACCKB010000003">
    <property type="protein sequence ID" value="NYZ65059.1"/>
    <property type="molecule type" value="Genomic_DNA"/>
</dbReference>
<comment type="caution">
    <text evidence="7">The sequence shown here is derived from an EMBL/GenBank/DDBJ whole genome shotgun (WGS) entry which is preliminary data.</text>
</comment>
<keyword evidence="4 5" id="KW-0732">Signal</keyword>
<dbReference type="Gene3D" id="3.40.190.10">
    <property type="entry name" value="Periplasmic binding protein-like II"/>
    <property type="match status" value="1"/>
</dbReference>
<evidence type="ECO:0000256" key="3">
    <source>
        <dbReference type="ARBA" id="ARBA00022448"/>
    </source>
</evidence>